<feature type="transmembrane region" description="Helical" evidence="6">
    <location>
        <begin position="40"/>
        <end position="59"/>
    </location>
</feature>
<keyword evidence="4 6" id="KW-1133">Transmembrane helix</keyword>
<reference evidence="8 9" key="1">
    <citation type="submission" date="2016-10" db="EMBL/GenBank/DDBJ databases">
        <authorList>
            <person name="de Groot N.N."/>
        </authorList>
    </citation>
    <scope>NUCLEOTIDE SEQUENCE [LARGE SCALE GENOMIC DNA]</scope>
    <source>
        <strain evidence="8 9">DSM 14858</strain>
    </source>
</reference>
<evidence type="ECO:0000256" key="1">
    <source>
        <dbReference type="ARBA" id="ARBA00004141"/>
    </source>
</evidence>
<dbReference type="InterPro" id="IPR007267">
    <property type="entry name" value="GtrA_DPMS_TM"/>
</dbReference>
<evidence type="ECO:0000256" key="5">
    <source>
        <dbReference type="ARBA" id="ARBA00023136"/>
    </source>
</evidence>
<dbReference type="GO" id="GO:0000271">
    <property type="term" value="P:polysaccharide biosynthetic process"/>
    <property type="evidence" value="ECO:0007669"/>
    <property type="project" value="InterPro"/>
</dbReference>
<feature type="transmembrane region" description="Helical" evidence="6">
    <location>
        <begin position="7"/>
        <end position="28"/>
    </location>
</feature>
<organism evidence="8 9">
    <name type="scientific">Jannaschia helgolandensis</name>
    <dbReference type="NCBI Taxonomy" id="188906"/>
    <lineage>
        <taxon>Bacteria</taxon>
        <taxon>Pseudomonadati</taxon>
        <taxon>Pseudomonadota</taxon>
        <taxon>Alphaproteobacteria</taxon>
        <taxon>Rhodobacterales</taxon>
        <taxon>Roseobacteraceae</taxon>
        <taxon>Jannaschia</taxon>
    </lineage>
</organism>
<sequence>MMLNQFLRFGFVGVLATAVHMLIGATLIHSGWSALSANPVSFLIAFGVSFMGHYGFSFSDQEKEITTSLKRFALVAFGGFIVNEALLAVLVWTSLLPQISSLILSTGIAAIVTFFASRNWAFRRLSKDPAPRMHLGR</sequence>
<evidence type="ECO:0000259" key="7">
    <source>
        <dbReference type="Pfam" id="PF04138"/>
    </source>
</evidence>
<comment type="subcellular location">
    <subcellularLocation>
        <location evidence="1">Membrane</location>
        <topology evidence="1">Multi-pass membrane protein</topology>
    </subcellularLocation>
</comment>
<dbReference type="Proteomes" id="UP000199283">
    <property type="component" value="Unassembled WGS sequence"/>
</dbReference>
<dbReference type="STRING" id="188906.SAMN04488526_2413"/>
<dbReference type="InterPro" id="IPR051401">
    <property type="entry name" value="GtrA_CellWall_Glycosyl"/>
</dbReference>
<evidence type="ECO:0000256" key="3">
    <source>
        <dbReference type="ARBA" id="ARBA00022692"/>
    </source>
</evidence>
<dbReference type="PANTHER" id="PTHR38459:SF1">
    <property type="entry name" value="PROPHAGE BACTOPRENOL-LINKED GLUCOSE TRANSLOCASE HOMOLOG"/>
    <property type="match status" value="1"/>
</dbReference>
<name>A0A1H7P4H5_9RHOB</name>
<evidence type="ECO:0000313" key="8">
    <source>
        <dbReference type="EMBL" id="SEL30692.1"/>
    </source>
</evidence>
<comment type="similarity">
    <text evidence="2">Belongs to the GtrA family.</text>
</comment>
<dbReference type="OrthoDB" id="7024322at2"/>
<dbReference type="AlphaFoldDB" id="A0A1H7P4H5"/>
<keyword evidence="3 6" id="KW-0812">Transmembrane</keyword>
<protein>
    <submittedName>
        <fullName evidence="8">Putative flippase GtrA (Transmembrane translocase of bactoprenol-linked glucose)</fullName>
    </submittedName>
</protein>
<feature type="domain" description="GtrA/DPMS transmembrane" evidence="7">
    <location>
        <begin position="8"/>
        <end position="122"/>
    </location>
</feature>
<gene>
    <name evidence="8" type="ORF">SAMN04488526_2413</name>
</gene>
<evidence type="ECO:0000256" key="4">
    <source>
        <dbReference type="ARBA" id="ARBA00022989"/>
    </source>
</evidence>
<feature type="transmembrane region" description="Helical" evidence="6">
    <location>
        <begin position="99"/>
        <end position="117"/>
    </location>
</feature>
<accession>A0A1H7P4H5</accession>
<feature type="transmembrane region" description="Helical" evidence="6">
    <location>
        <begin position="71"/>
        <end position="93"/>
    </location>
</feature>
<dbReference type="PANTHER" id="PTHR38459">
    <property type="entry name" value="PROPHAGE BACTOPRENOL-LINKED GLUCOSE TRANSLOCASE HOMOLOG"/>
    <property type="match status" value="1"/>
</dbReference>
<evidence type="ECO:0000256" key="2">
    <source>
        <dbReference type="ARBA" id="ARBA00009399"/>
    </source>
</evidence>
<dbReference type="GO" id="GO:0005886">
    <property type="term" value="C:plasma membrane"/>
    <property type="evidence" value="ECO:0007669"/>
    <property type="project" value="TreeGrafter"/>
</dbReference>
<evidence type="ECO:0000313" key="9">
    <source>
        <dbReference type="Proteomes" id="UP000199283"/>
    </source>
</evidence>
<proteinExistence type="inferred from homology"/>
<dbReference type="EMBL" id="FNZQ01000004">
    <property type="protein sequence ID" value="SEL30692.1"/>
    <property type="molecule type" value="Genomic_DNA"/>
</dbReference>
<dbReference type="Pfam" id="PF04138">
    <property type="entry name" value="GtrA_DPMS_TM"/>
    <property type="match status" value="1"/>
</dbReference>
<keyword evidence="9" id="KW-1185">Reference proteome</keyword>
<keyword evidence="5 6" id="KW-0472">Membrane</keyword>
<evidence type="ECO:0000256" key="6">
    <source>
        <dbReference type="SAM" id="Phobius"/>
    </source>
</evidence>